<proteinExistence type="inferred from homology"/>
<dbReference type="InterPro" id="IPR000385">
    <property type="entry name" value="MoaA_NifB_PqqE_Fe-S-bd_CS"/>
</dbReference>
<keyword evidence="2" id="KW-0004">4Fe-4S</keyword>
<reference evidence="9 10" key="1">
    <citation type="submission" date="2014-08" db="EMBL/GenBank/DDBJ databases">
        <title>Comparative genomics of the Paenibacillus odorifer group.</title>
        <authorList>
            <person name="den Bakker H.C."/>
            <person name="Tsai Y.-C."/>
            <person name="Martin N."/>
            <person name="Korlach J."/>
            <person name="Wiedmann M."/>
        </authorList>
    </citation>
    <scope>NUCLEOTIDE SEQUENCE [LARGE SCALE GENOMIC DNA]</scope>
    <source>
        <strain evidence="9 10">DSM 1735</strain>
    </source>
</reference>
<evidence type="ECO:0000313" key="9">
    <source>
        <dbReference type="EMBL" id="AIQ11004.1"/>
    </source>
</evidence>
<dbReference type="GO" id="GO:0051539">
    <property type="term" value="F:4 iron, 4 sulfur cluster binding"/>
    <property type="evidence" value="ECO:0007669"/>
    <property type="project" value="UniProtKB-KW"/>
</dbReference>
<dbReference type="KEGG" id="pdu:PDUR_02505"/>
<keyword evidence="3" id="KW-0949">S-adenosyl-L-methionine</keyword>
<dbReference type="PANTHER" id="PTHR43273:SF3">
    <property type="entry name" value="ANAEROBIC SULFATASE-MATURATING ENZYME HOMOLOG ASLB-RELATED"/>
    <property type="match status" value="1"/>
</dbReference>
<gene>
    <name evidence="9" type="ORF">PDUR_02505</name>
</gene>
<dbReference type="SFLD" id="SFLDG01067">
    <property type="entry name" value="SPASM/twitch_domain_containing"/>
    <property type="match status" value="1"/>
</dbReference>
<dbReference type="PANTHER" id="PTHR43273">
    <property type="entry name" value="ANAEROBIC SULFATASE-MATURATING ENZYME HOMOLOG ASLB-RELATED"/>
    <property type="match status" value="1"/>
</dbReference>
<evidence type="ECO:0000256" key="3">
    <source>
        <dbReference type="ARBA" id="ARBA00022691"/>
    </source>
</evidence>
<dbReference type="STRING" id="44251.PDUR_02505"/>
<keyword evidence="4" id="KW-0479">Metal-binding</keyword>
<evidence type="ECO:0000256" key="6">
    <source>
        <dbReference type="ARBA" id="ARBA00023014"/>
    </source>
</evidence>
<dbReference type="eggNOG" id="COG0641">
    <property type="taxonomic scope" value="Bacteria"/>
</dbReference>
<dbReference type="Pfam" id="PF04055">
    <property type="entry name" value="Radical_SAM"/>
    <property type="match status" value="1"/>
</dbReference>
<dbReference type="InterPro" id="IPR058240">
    <property type="entry name" value="rSAM_sf"/>
</dbReference>
<evidence type="ECO:0000256" key="1">
    <source>
        <dbReference type="ARBA" id="ARBA00001966"/>
    </source>
</evidence>
<dbReference type="InterPro" id="IPR007197">
    <property type="entry name" value="rSAM"/>
</dbReference>
<dbReference type="SUPFAM" id="SSF102114">
    <property type="entry name" value="Radical SAM enzymes"/>
    <property type="match status" value="1"/>
</dbReference>
<dbReference type="GO" id="GO:0016491">
    <property type="term" value="F:oxidoreductase activity"/>
    <property type="evidence" value="ECO:0007669"/>
    <property type="project" value="InterPro"/>
</dbReference>
<evidence type="ECO:0000256" key="7">
    <source>
        <dbReference type="ARBA" id="ARBA00023601"/>
    </source>
</evidence>
<evidence type="ECO:0000256" key="4">
    <source>
        <dbReference type="ARBA" id="ARBA00022723"/>
    </source>
</evidence>
<dbReference type="GO" id="GO:0046872">
    <property type="term" value="F:metal ion binding"/>
    <property type="evidence" value="ECO:0007669"/>
    <property type="project" value="UniProtKB-KW"/>
</dbReference>
<accession>A0A089IPM1</accession>
<feature type="domain" description="Radical SAM core" evidence="8">
    <location>
        <begin position="7"/>
        <end position="151"/>
    </location>
</feature>
<dbReference type="AlphaFoldDB" id="A0A089IPM1"/>
<dbReference type="EMBL" id="CP009288">
    <property type="protein sequence ID" value="AIQ11004.1"/>
    <property type="molecule type" value="Genomic_DNA"/>
</dbReference>
<dbReference type="InterPro" id="IPR013785">
    <property type="entry name" value="Aldolase_TIM"/>
</dbReference>
<keyword evidence="6" id="KW-0411">Iron-sulfur</keyword>
<evidence type="ECO:0000259" key="8">
    <source>
        <dbReference type="Pfam" id="PF04055"/>
    </source>
</evidence>
<dbReference type="Proteomes" id="UP000029409">
    <property type="component" value="Chromosome"/>
</dbReference>
<dbReference type="SFLD" id="SFLDG01386">
    <property type="entry name" value="main_SPASM_domain-containing"/>
    <property type="match status" value="1"/>
</dbReference>
<comment type="similarity">
    <text evidence="7">Belongs to the radical SAM superfamily. Anaerobic sulfatase-maturating enzyme family.</text>
</comment>
<dbReference type="RefSeq" id="WP_042204930.1">
    <property type="nucleotide sequence ID" value="NZ_CP009288.1"/>
</dbReference>
<evidence type="ECO:0000256" key="2">
    <source>
        <dbReference type="ARBA" id="ARBA00022485"/>
    </source>
</evidence>
<dbReference type="InterPro" id="IPR023867">
    <property type="entry name" value="Sulphatase_maturase_rSAM"/>
</dbReference>
<sequence>MYKIALELTKNCNLQCEYCYQTHLRENMDIKIAKNAIEIGVSNAISLRMDKVLISFFGGEPLLRFSEILELTKYAQLLAANKDLDLSFEITTNGTLLRSDILDFFADNQFYLKISLDGTPYYHDLNRLTSDGKGSYELIARNFDSIISYQKRLKMPVQISMVITQNNYKDLFLNIKHLLTLGFRMFDTALNSEDNWTISELSELKKELGKVVDYYFERAKIGKGFAWTFIDNGIIPQMKKRKNYFCGAGVTSIFVNTAGEIFPCFACFQNEALIGSLDMGFFEEKLERFKKYKRNLNRQCTQCEINSYCAACDCLMVNLEHSGDYYTVPMMFCELAKLRYELTNKLFLNTEWNEILEKAKVRN</sequence>
<dbReference type="NCBIfam" id="TIGR04085">
    <property type="entry name" value="rSAM_more_4Fe4S"/>
    <property type="match status" value="1"/>
</dbReference>
<dbReference type="InterPro" id="IPR023885">
    <property type="entry name" value="4Fe4S-binding_SPASM_dom"/>
</dbReference>
<keyword evidence="10" id="KW-1185">Reference proteome</keyword>
<name>A0A089IPM1_PAEDU</name>
<dbReference type="CDD" id="cd01335">
    <property type="entry name" value="Radical_SAM"/>
    <property type="match status" value="1"/>
</dbReference>
<dbReference type="SFLD" id="SFLDG01384">
    <property type="entry name" value="thioether_bond_formation_requi"/>
    <property type="match status" value="1"/>
</dbReference>
<organism evidence="9 10">
    <name type="scientific">Paenibacillus durus</name>
    <name type="common">Paenibacillus azotofixans</name>
    <dbReference type="NCBI Taxonomy" id="44251"/>
    <lineage>
        <taxon>Bacteria</taxon>
        <taxon>Bacillati</taxon>
        <taxon>Bacillota</taxon>
        <taxon>Bacilli</taxon>
        <taxon>Bacillales</taxon>
        <taxon>Paenibacillaceae</taxon>
        <taxon>Paenibacillus</taxon>
    </lineage>
</organism>
<dbReference type="Gene3D" id="3.20.20.70">
    <property type="entry name" value="Aldolase class I"/>
    <property type="match status" value="1"/>
</dbReference>
<dbReference type="PROSITE" id="PS01305">
    <property type="entry name" value="MOAA_NIFB_PQQE"/>
    <property type="match status" value="1"/>
</dbReference>
<evidence type="ECO:0000313" key="10">
    <source>
        <dbReference type="Proteomes" id="UP000029409"/>
    </source>
</evidence>
<comment type="cofactor">
    <cofactor evidence="1">
        <name>[4Fe-4S] cluster</name>
        <dbReference type="ChEBI" id="CHEBI:49883"/>
    </cofactor>
</comment>
<protein>
    <recommendedName>
        <fullName evidence="8">Radical SAM core domain-containing protein</fullName>
    </recommendedName>
</protein>
<evidence type="ECO:0000256" key="5">
    <source>
        <dbReference type="ARBA" id="ARBA00023004"/>
    </source>
</evidence>
<keyword evidence="5" id="KW-0408">Iron</keyword>
<dbReference type="SFLD" id="SFLDS00029">
    <property type="entry name" value="Radical_SAM"/>
    <property type="match status" value="1"/>
</dbReference>